<accession>R4X3Q2</accession>
<proteinExistence type="predicted"/>
<evidence type="ECO:0000313" key="2">
    <source>
        <dbReference type="Proteomes" id="UP000013966"/>
    </source>
</evidence>
<dbReference type="HOGENOM" id="CLU_2697501_0_0_4"/>
<dbReference type="KEGG" id="buo:BRPE64_CCDS05090"/>
<organism evidence="1 2">
    <name type="scientific">Caballeronia insecticola</name>
    <dbReference type="NCBI Taxonomy" id="758793"/>
    <lineage>
        <taxon>Bacteria</taxon>
        <taxon>Pseudomonadati</taxon>
        <taxon>Pseudomonadota</taxon>
        <taxon>Betaproteobacteria</taxon>
        <taxon>Burkholderiales</taxon>
        <taxon>Burkholderiaceae</taxon>
        <taxon>Caballeronia</taxon>
    </lineage>
</organism>
<reference evidence="1 2" key="2">
    <citation type="journal article" date="2018" name="Int. J. Syst. Evol. Microbiol.">
        <title>Burkholderia insecticola sp. nov., a gut symbiotic bacterium of the bean bug Riptortus pedestris.</title>
        <authorList>
            <person name="Takeshita K."/>
            <person name="Tamaki H."/>
            <person name="Ohbayashi T."/>
            <person name="Meng X.-Y."/>
            <person name="Sone T."/>
            <person name="Mitani Y."/>
            <person name="Peeters C."/>
            <person name="Kikuchi Y."/>
            <person name="Vandamme P."/>
        </authorList>
    </citation>
    <scope>NUCLEOTIDE SEQUENCE [LARGE SCALE GENOMIC DNA]</scope>
    <source>
        <strain evidence="1">RPE64</strain>
    </source>
</reference>
<dbReference type="AlphaFoldDB" id="R4X3Q2"/>
<dbReference type="STRING" id="758793.BRPE64_CCDS05090"/>
<dbReference type="EMBL" id="AP013060">
    <property type="protein sequence ID" value="BAN26592.1"/>
    <property type="molecule type" value="Genomic_DNA"/>
</dbReference>
<dbReference type="PATRIC" id="fig|758793.3.peg.4823"/>
<protein>
    <submittedName>
        <fullName evidence="1">Uncharacterized protein</fullName>
    </submittedName>
</protein>
<sequence>MGQAVSCHDASHECAHEASLPDVLPVLPPPFACGSPMQPASNSQRACDCWRVQRGGPAPGLVGSRQSLVDRTP</sequence>
<keyword evidence="2" id="KW-1185">Reference proteome</keyword>
<reference evidence="1 2" key="1">
    <citation type="journal article" date="2013" name="Genome Announc.">
        <title>Complete Genome Sequence of Burkholderia sp. Strain RPE64, Bacterial Symbiont of the Bean Bug Riptortus pedestris.</title>
        <authorList>
            <person name="Shibata T.F."/>
            <person name="Maeda T."/>
            <person name="Nikoh N."/>
            <person name="Yamaguchi K."/>
            <person name="Oshima K."/>
            <person name="Hattori M."/>
            <person name="Nishiyama T."/>
            <person name="Hasebe M."/>
            <person name="Fukatsu T."/>
            <person name="Kikuchi Y."/>
            <person name="Shigenobu S."/>
        </authorList>
    </citation>
    <scope>NUCLEOTIDE SEQUENCE [LARGE SCALE GENOMIC DNA]</scope>
</reference>
<name>R4X3Q2_9BURK</name>
<gene>
    <name evidence="1" type="ORF">BRPE64_CCDS05090</name>
</gene>
<evidence type="ECO:0000313" key="1">
    <source>
        <dbReference type="EMBL" id="BAN26592.1"/>
    </source>
</evidence>
<dbReference type="Proteomes" id="UP000013966">
    <property type="component" value="Chromosome 3"/>
</dbReference>